<feature type="transmembrane region" description="Helical" evidence="1">
    <location>
        <begin position="39"/>
        <end position="63"/>
    </location>
</feature>
<keyword evidence="1" id="KW-0472">Membrane</keyword>
<protein>
    <submittedName>
        <fullName evidence="2">Uncharacterized protein</fullName>
    </submittedName>
</protein>
<reference evidence="2" key="2">
    <citation type="journal article" date="2015" name="Fish Shellfish Immunol.">
        <title>Early steps in the European eel (Anguilla anguilla)-Vibrio vulnificus interaction in the gills: Role of the RtxA13 toxin.</title>
        <authorList>
            <person name="Callol A."/>
            <person name="Pajuelo D."/>
            <person name="Ebbesson L."/>
            <person name="Teles M."/>
            <person name="MacKenzie S."/>
            <person name="Amaro C."/>
        </authorList>
    </citation>
    <scope>NUCLEOTIDE SEQUENCE</scope>
</reference>
<accession>A0A0E9WS21</accession>
<organism evidence="2">
    <name type="scientific">Anguilla anguilla</name>
    <name type="common">European freshwater eel</name>
    <name type="synonym">Muraena anguilla</name>
    <dbReference type="NCBI Taxonomy" id="7936"/>
    <lineage>
        <taxon>Eukaryota</taxon>
        <taxon>Metazoa</taxon>
        <taxon>Chordata</taxon>
        <taxon>Craniata</taxon>
        <taxon>Vertebrata</taxon>
        <taxon>Euteleostomi</taxon>
        <taxon>Actinopterygii</taxon>
        <taxon>Neopterygii</taxon>
        <taxon>Teleostei</taxon>
        <taxon>Anguilliformes</taxon>
        <taxon>Anguillidae</taxon>
        <taxon>Anguilla</taxon>
    </lineage>
</organism>
<evidence type="ECO:0000256" key="1">
    <source>
        <dbReference type="SAM" id="Phobius"/>
    </source>
</evidence>
<sequence length="78" mass="8775">MSYQHADVYLSPSHMGTCRRQSCVFPNSVSVETLSVVSVLNGICVLLYGAATYCYLTFFIFICTCDVSEYCNLLHLYI</sequence>
<proteinExistence type="predicted"/>
<keyword evidence="1" id="KW-0812">Transmembrane</keyword>
<dbReference type="EMBL" id="GBXM01015385">
    <property type="protein sequence ID" value="JAH93192.1"/>
    <property type="molecule type" value="Transcribed_RNA"/>
</dbReference>
<dbReference type="AlphaFoldDB" id="A0A0E9WS21"/>
<reference evidence="2" key="1">
    <citation type="submission" date="2014-11" db="EMBL/GenBank/DDBJ databases">
        <authorList>
            <person name="Amaro Gonzalez C."/>
        </authorList>
    </citation>
    <scope>NUCLEOTIDE SEQUENCE</scope>
</reference>
<keyword evidence="1" id="KW-1133">Transmembrane helix</keyword>
<evidence type="ECO:0000313" key="2">
    <source>
        <dbReference type="EMBL" id="JAH93192.1"/>
    </source>
</evidence>
<name>A0A0E9WS21_ANGAN</name>